<organism evidence="1 3">
    <name type="scientific">Chlorobium phaeovibrioides</name>
    <dbReference type="NCBI Taxonomy" id="1094"/>
    <lineage>
        <taxon>Bacteria</taxon>
        <taxon>Pseudomonadati</taxon>
        <taxon>Chlorobiota</taxon>
        <taxon>Chlorobiia</taxon>
        <taxon>Chlorobiales</taxon>
        <taxon>Chlorobiaceae</taxon>
        <taxon>Chlorobium/Pelodictyon group</taxon>
        <taxon>Chlorobium</taxon>
    </lineage>
</organism>
<name>A0A432ATF3_CHLPH</name>
<evidence type="ECO:0000313" key="3">
    <source>
        <dbReference type="Proteomes" id="UP000279908"/>
    </source>
</evidence>
<dbReference type="RefSeq" id="WP_148102971.1">
    <property type="nucleotide sequence ID" value="NZ_RXYK01000024.1"/>
</dbReference>
<dbReference type="GO" id="GO:0004803">
    <property type="term" value="F:transposase activity"/>
    <property type="evidence" value="ECO:0007669"/>
    <property type="project" value="InterPro"/>
</dbReference>
<feature type="non-terminal residue" evidence="1">
    <location>
        <position position="33"/>
    </location>
</feature>
<protein>
    <recommendedName>
        <fullName evidence="4">Transposase</fullName>
    </recommendedName>
</protein>
<dbReference type="Pfam" id="PF01527">
    <property type="entry name" value="HTH_Tnp_1"/>
    <property type="match status" value="1"/>
</dbReference>
<gene>
    <name evidence="2" type="ORF">EKD02_09325</name>
    <name evidence="1" type="ORF">EKD02_09415</name>
</gene>
<sequence length="33" mass="3767">MKKSRFSEEQITFALRQAEAGVKVKEVCRQLGV</sequence>
<dbReference type="Proteomes" id="UP000279908">
    <property type="component" value="Unassembled WGS sequence"/>
</dbReference>
<dbReference type="GO" id="GO:0003677">
    <property type="term" value="F:DNA binding"/>
    <property type="evidence" value="ECO:0007669"/>
    <property type="project" value="InterPro"/>
</dbReference>
<accession>A0A432ATF3</accession>
<dbReference type="GO" id="GO:0006313">
    <property type="term" value="P:DNA transposition"/>
    <property type="evidence" value="ECO:0007669"/>
    <property type="project" value="InterPro"/>
</dbReference>
<evidence type="ECO:0008006" key="4">
    <source>
        <dbReference type="Google" id="ProtNLM"/>
    </source>
</evidence>
<evidence type="ECO:0000313" key="2">
    <source>
        <dbReference type="EMBL" id="RTY35228.1"/>
    </source>
</evidence>
<dbReference type="AlphaFoldDB" id="A0A432ATF3"/>
<dbReference type="InterPro" id="IPR002514">
    <property type="entry name" value="Transposase_8"/>
</dbReference>
<dbReference type="EMBL" id="RXYK01000025">
    <property type="protein sequence ID" value="RTY35191.1"/>
    <property type="molecule type" value="Genomic_DNA"/>
</dbReference>
<dbReference type="EMBL" id="RXYK01000024">
    <property type="protein sequence ID" value="RTY35228.1"/>
    <property type="molecule type" value="Genomic_DNA"/>
</dbReference>
<comment type="caution">
    <text evidence="1">The sequence shown here is derived from an EMBL/GenBank/DDBJ whole genome shotgun (WGS) entry which is preliminary data.</text>
</comment>
<evidence type="ECO:0000313" key="1">
    <source>
        <dbReference type="EMBL" id="RTY35191.1"/>
    </source>
</evidence>
<proteinExistence type="predicted"/>
<reference evidence="1 3" key="1">
    <citation type="submission" date="2018-12" db="EMBL/GenBank/DDBJ databases">
        <authorList>
            <person name="Lunina O.N."/>
            <person name="Grouzdev D.S."/>
            <person name="Gorlenko V.M."/>
            <person name="Savvichev A.S."/>
        </authorList>
    </citation>
    <scope>NUCLEOTIDE SEQUENCE [LARGE SCALE GENOMIC DNA]</scope>
    <source>
        <strain evidence="1 3">BrKhr-17</strain>
    </source>
</reference>